<evidence type="ECO:0000313" key="2">
    <source>
        <dbReference type="EMBL" id="MFI0794603.1"/>
    </source>
</evidence>
<dbReference type="PANTHER" id="PTHR43441">
    <property type="entry name" value="RIBOSOMAL-PROTEIN-SERINE ACETYLTRANSFERASE"/>
    <property type="match status" value="1"/>
</dbReference>
<protein>
    <submittedName>
        <fullName evidence="2">GNAT family N-acetyltransferase</fullName>
        <ecNumber evidence="2">2.3.-.-</ecNumber>
    </submittedName>
</protein>
<dbReference type="PROSITE" id="PS51186">
    <property type="entry name" value="GNAT"/>
    <property type="match status" value="1"/>
</dbReference>
<dbReference type="Pfam" id="PF13302">
    <property type="entry name" value="Acetyltransf_3"/>
    <property type="match status" value="1"/>
</dbReference>
<dbReference type="EMBL" id="JBIRPU010000012">
    <property type="protein sequence ID" value="MFI0794603.1"/>
    <property type="molecule type" value="Genomic_DNA"/>
</dbReference>
<keyword evidence="2" id="KW-0012">Acyltransferase</keyword>
<sequence>MEHVVLAAPGLLLRPWRVADAPDVLAALGDPEVATWNPQGDMDEARARDWVRRRADWSSGGHVSLAVADPGDAELLGSVSMHRIGGGNASVGYWTVPAARGRGVATGAVRRLTTWGFAALGLHRIELCHAVANVASCRVADRAGYLAEGTLRQSYRYGDGRRHDEHLHARLATDPG</sequence>
<dbReference type="EC" id="2.3.-.-" evidence="2"/>
<name>A0ABW7SRK9_9ACTN</name>
<evidence type="ECO:0000313" key="3">
    <source>
        <dbReference type="Proteomes" id="UP001611075"/>
    </source>
</evidence>
<keyword evidence="3" id="KW-1185">Reference proteome</keyword>
<proteinExistence type="predicted"/>
<comment type="caution">
    <text evidence="2">The sequence shown here is derived from an EMBL/GenBank/DDBJ whole genome shotgun (WGS) entry which is preliminary data.</text>
</comment>
<reference evidence="2 3" key="1">
    <citation type="submission" date="2024-10" db="EMBL/GenBank/DDBJ databases">
        <title>The Natural Products Discovery Center: Release of the First 8490 Sequenced Strains for Exploring Actinobacteria Biosynthetic Diversity.</title>
        <authorList>
            <person name="Kalkreuter E."/>
            <person name="Kautsar S.A."/>
            <person name="Yang D."/>
            <person name="Bader C.D."/>
            <person name="Teijaro C.N."/>
            <person name="Fluegel L."/>
            <person name="Davis C.M."/>
            <person name="Simpson J.R."/>
            <person name="Lauterbach L."/>
            <person name="Steele A.D."/>
            <person name="Gui C."/>
            <person name="Meng S."/>
            <person name="Li G."/>
            <person name="Viehrig K."/>
            <person name="Ye F."/>
            <person name="Su P."/>
            <person name="Kiefer A.F."/>
            <person name="Nichols A."/>
            <person name="Cepeda A.J."/>
            <person name="Yan W."/>
            <person name="Fan B."/>
            <person name="Jiang Y."/>
            <person name="Adhikari A."/>
            <person name="Zheng C.-J."/>
            <person name="Schuster L."/>
            <person name="Cowan T.M."/>
            <person name="Smanski M.J."/>
            <person name="Chevrette M.G."/>
            <person name="De Carvalho L.P.S."/>
            <person name="Shen B."/>
        </authorList>
    </citation>
    <scope>NUCLEOTIDE SEQUENCE [LARGE SCALE GENOMIC DNA]</scope>
    <source>
        <strain evidence="2 3">NPDC021253</strain>
    </source>
</reference>
<dbReference type="RefSeq" id="WP_396681074.1">
    <property type="nucleotide sequence ID" value="NZ_JBIRPU010000012.1"/>
</dbReference>
<dbReference type="GO" id="GO:0016746">
    <property type="term" value="F:acyltransferase activity"/>
    <property type="evidence" value="ECO:0007669"/>
    <property type="project" value="UniProtKB-KW"/>
</dbReference>
<accession>A0ABW7SRK9</accession>
<dbReference type="Proteomes" id="UP001611075">
    <property type="component" value="Unassembled WGS sequence"/>
</dbReference>
<dbReference type="InterPro" id="IPR016181">
    <property type="entry name" value="Acyl_CoA_acyltransferase"/>
</dbReference>
<dbReference type="InterPro" id="IPR000182">
    <property type="entry name" value="GNAT_dom"/>
</dbReference>
<dbReference type="Gene3D" id="3.40.630.30">
    <property type="match status" value="1"/>
</dbReference>
<gene>
    <name evidence="2" type="ORF">ACH4OY_18235</name>
</gene>
<dbReference type="SUPFAM" id="SSF55729">
    <property type="entry name" value="Acyl-CoA N-acyltransferases (Nat)"/>
    <property type="match status" value="1"/>
</dbReference>
<dbReference type="InterPro" id="IPR051908">
    <property type="entry name" value="Ribosomal_N-acetyltransferase"/>
</dbReference>
<evidence type="ECO:0000259" key="1">
    <source>
        <dbReference type="PROSITE" id="PS51186"/>
    </source>
</evidence>
<organism evidence="2 3">
    <name type="scientific">Micromonospora rubida</name>
    <dbReference type="NCBI Taxonomy" id="2697657"/>
    <lineage>
        <taxon>Bacteria</taxon>
        <taxon>Bacillati</taxon>
        <taxon>Actinomycetota</taxon>
        <taxon>Actinomycetes</taxon>
        <taxon>Micromonosporales</taxon>
        <taxon>Micromonosporaceae</taxon>
        <taxon>Micromonospora</taxon>
    </lineage>
</organism>
<feature type="domain" description="N-acetyltransferase" evidence="1">
    <location>
        <begin position="11"/>
        <end position="174"/>
    </location>
</feature>
<keyword evidence="2" id="KW-0808">Transferase</keyword>
<dbReference type="PANTHER" id="PTHR43441:SF10">
    <property type="entry name" value="ACETYLTRANSFERASE"/>
    <property type="match status" value="1"/>
</dbReference>